<organism evidence="1 2">
    <name type="scientific">Bradyrhizobium betae</name>
    <dbReference type="NCBI Taxonomy" id="244734"/>
    <lineage>
        <taxon>Bacteria</taxon>
        <taxon>Pseudomonadati</taxon>
        <taxon>Pseudomonadota</taxon>
        <taxon>Alphaproteobacteria</taxon>
        <taxon>Hyphomicrobiales</taxon>
        <taxon>Nitrobacteraceae</taxon>
        <taxon>Bradyrhizobium</taxon>
    </lineage>
</organism>
<accession>A0A4Q1V551</accession>
<comment type="caution">
    <text evidence="1">The sequence shown here is derived from an EMBL/GenBank/DDBJ whole genome shotgun (WGS) entry which is preliminary data.</text>
</comment>
<dbReference type="Pfam" id="PF11287">
    <property type="entry name" value="DUF3088"/>
    <property type="match status" value="1"/>
</dbReference>
<keyword evidence="2" id="KW-1185">Reference proteome</keyword>
<protein>
    <recommendedName>
        <fullName evidence="3">DUF3088 domain-containing protein</fullName>
    </recommendedName>
</protein>
<sequence>MSGDRLFLLRPGFEDPEQPGRFFVCPHCNAIEGLLASFPGLATQIEVHRLPFARPRTALVDILGEQHQSLPVLVFDESRPVPEDAGVANGRRFIDSSERILRYLADRYAFPHVHQ</sequence>
<dbReference type="AlphaFoldDB" id="A0A4Q1V551"/>
<dbReference type="InterPro" id="IPR021439">
    <property type="entry name" value="DUF3088"/>
</dbReference>
<dbReference type="OrthoDB" id="1356145at2"/>
<evidence type="ECO:0008006" key="3">
    <source>
        <dbReference type="Google" id="ProtNLM"/>
    </source>
</evidence>
<dbReference type="Proteomes" id="UP000290819">
    <property type="component" value="Unassembled WGS sequence"/>
</dbReference>
<reference evidence="1 2" key="1">
    <citation type="submission" date="2017-03" db="EMBL/GenBank/DDBJ databases">
        <authorList>
            <person name="Safronova V.I."/>
            <person name="Sazanova A.L."/>
            <person name="Chirak E.R."/>
        </authorList>
    </citation>
    <scope>NUCLEOTIDE SEQUENCE [LARGE SCALE GENOMIC DNA]</scope>
    <source>
        <strain evidence="1 2">Opo-243</strain>
    </source>
</reference>
<gene>
    <name evidence="1" type="ORF">B5V03_18440</name>
</gene>
<dbReference type="RefSeq" id="WP_129271852.1">
    <property type="nucleotide sequence ID" value="NZ_MZXW01000021.1"/>
</dbReference>
<name>A0A4Q1V551_9BRAD</name>
<proteinExistence type="predicted"/>
<dbReference type="EMBL" id="MZXW01000021">
    <property type="protein sequence ID" value="RXT45656.1"/>
    <property type="molecule type" value="Genomic_DNA"/>
</dbReference>
<evidence type="ECO:0000313" key="2">
    <source>
        <dbReference type="Proteomes" id="UP000290819"/>
    </source>
</evidence>
<evidence type="ECO:0000313" key="1">
    <source>
        <dbReference type="EMBL" id="RXT45656.1"/>
    </source>
</evidence>